<accession>A0A6G0J7P3</accession>
<evidence type="ECO:0000256" key="1">
    <source>
        <dbReference type="SAM" id="MobiDB-lite"/>
    </source>
</evidence>
<dbReference type="Proteomes" id="UP000424527">
    <property type="component" value="Unassembled WGS sequence"/>
</dbReference>
<evidence type="ECO:0000313" key="3">
    <source>
        <dbReference type="Proteomes" id="UP000424527"/>
    </source>
</evidence>
<keyword evidence="3" id="KW-1185">Reference proteome</keyword>
<reference evidence="2 3" key="1">
    <citation type="submission" date="2019-07" db="EMBL/GenBank/DDBJ databases">
        <title>Chromosome genome assembly for large yellow croaker.</title>
        <authorList>
            <person name="Xiao S."/>
        </authorList>
    </citation>
    <scope>NUCLEOTIDE SEQUENCE [LARGE SCALE GENOMIC DNA]</scope>
    <source>
        <strain evidence="2">JMULYC20181020</strain>
        <tissue evidence="2">Muscle</tissue>
    </source>
</reference>
<comment type="caution">
    <text evidence="2">The sequence shown here is derived from an EMBL/GenBank/DDBJ whole genome shotgun (WGS) entry which is preliminary data.</text>
</comment>
<name>A0A6G0J7P3_LARCR</name>
<proteinExistence type="predicted"/>
<feature type="compositionally biased region" description="Basic and acidic residues" evidence="1">
    <location>
        <begin position="1"/>
        <end position="12"/>
    </location>
</feature>
<feature type="compositionally biased region" description="Basic and acidic residues" evidence="1">
    <location>
        <begin position="19"/>
        <end position="39"/>
    </location>
</feature>
<feature type="region of interest" description="Disordered" evidence="1">
    <location>
        <begin position="1"/>
        <end position="43"/>
    </location>
</feature>
<dbReference type="EMBL" id="REGW02000002">
    <property type="protein sequence ID" value="KAE8299730.1"/>
    <property type="molecule type" value="Genomic_DNA"/>
</dbReference>
<evidence type="ECO:0000313" key="2">
    <source>
        <dbReference type="EMBL" id="KAE8299730.1"/>
    </source>
</evidence>
<gene>
    <name evidence="2" type="ORF">D5F01_LYC02145</name>
</gene>
<protein>
    <submittedName>
        <fullName evidence="2">Uncharacterized protein</fullName>
    </submittedName>
</protein>
<sequence length="457" mass="50311">MAKDGRKVEVRRLFGPRTGRNEGRAMDSEEGEGKKEKNSSRRAACFGGPTRRCTSTFPPSFATSVYFFSFFPSPPRLPRCPSHSSRSSQHTACLGGPTRCCTSTFPPSFATSVYFFSFSPWFNVLTEARQGAAPPLSPRPSPHLSTSSPFFPRLLAFLTVPHTALLPAAAASTPTRRRTSTFPPSFATSVYFSFFPSPSRLPHCPSHHSRSSRCAACLGGPTRRRTSTFPPSFATSVYFFSFSPWFNVLTEARQGVAPPLSPRPSPLRSTSSPFFPPLLAFLAVPRTALVPPGARPALDARRGGPSTFPPSFATFVYFFSFFPLPSRLPRCPSHGPCFSRRAACLGGLTRRCPSTFPRSFATSVYFFSFFPSPPRPHSTCSCEVDVRLLLLLFSLASSTSSLSLARPSFLPARGLPWRTYEALHLHFPPVLRHIRLLFLLLAKDEGKVEVQRLVGPP</sequence>
<organism evidence="2 3">
    <name type="scientific">Larimichthys crocea</name>
    <name type="common">Large yellow croaker</name>
    <name type="synonym">Pseudosciaena crocea</name>
    <dbReference type="NCBI Taxonomy" id="215358"/>
    <lineage>
        <taxon>Eukaryota</taxon>
        <taxon>Metazoa</taxon>
        <taxon>Chordata</taxon>
        <taxon>Craniata</taxon>
        <taxon>Vertebrata</taxon>
        <taxon>Euteleostomi</taxon>
        <taxon>Actinopterygii</taxon>
        <taxon>Neopterygii</taxon>
        <taxon>Teleostei</taxon>
        <taxon>Neoteleostei</taxon>
        <taxon>Acanthomorphata</taxon>
        <taxon>Eupercaria</taxon>
        <taxon>Sciaenidae</taxon>
        <taxon>Larimichthys</taxon>
    </lineage>
</organism>
<dbReference type="AlphaFoldDB" id="A0A6G0J7P3"/>